<accession>K0TAV7</accession>
<feature type="region of interest" description="Disordered" evidence="1">
    <location>
        <begin position="36"/>
        <end position="242"/>
    </location>
</feature>
<dbReference type="Proteomes" id="UP000266841">
    <property type="component" value="Unassembled WGS sequence"/>
</dbReference>
<proteinExistence type="predicted"/>
<feature type="region of interest" description="Disordered" evidence="1">
    <location>
        <begin position="1"/>
        <end position="20"/>
    </location>
</feature>
<sequence length="242" mass="26015">MLSEGHDPLAPPPRGWRGFSHQAREAWTALDGRGIVGWTGRDMTLPALRPASRTLSPPRQEDGGEFGPRPPREKRNNGRREQDERVHRPLEGGDGVIAMGRVLKVGPTAYDAPPPSLLSGRCGSPDGTAACAPPRSRRQAARSSRTRAEGEGRGESALFRRGERREAAMGRSRGGVAWNGPRRGSDGADGKSAARRLRDAALAESDFLDGGEDSLNRGLKRQSTVRAVTKDRDAASGKRSAQ</sequence>
<feature type="compositionally biased region" description="Basic and acidic residues" evidence="1">
    <location>
        <begin position="70"/>
        <end position="91"/>
    </location>
</feature>
<reference evidence="2 3" key="1">
    <citation type="journal article" date="2012" name="Genome Biol.">
        <title>Genome and low-iron response of an oceanic diatom adapted to chronic iron limitation.</title>
        <authorList>
            <person name="Lommer M."/>
            <person name="Specht M."/>
            <person name="Roy A.S."/>
            <person name="Kraemer L."/>
            <person name="Andreson R."/>
            <person name="Gutowska M.A."/>
            <person name="Wolf J."/>
            <person name="Bergner S.V."/>
            <person name="Schilhabel M.B."/>
            <person name="Klostermeier U.C."/>
            <person name="Beiko R.G."/>
            <person name="Rosenstiel P."/>
            <person name="Hippler M."/>
            <person name="Laroche J."/>
        </authorList>
    </citation>
    <scope>NUCLEOTIDE SEQUENCE [LARGE SCALE GENOMIC DNA]</scope>
    <source>
        <strain evidence="2 3">CCMP1005</strain>
    </source>
</reference>
<gene>
    <name evidence="2" type="ORF">THAOC_04127</name>
</gene>
<name>K0TAV7_THAOC</name>
<feature type="compositionally biased region" description="Basic and acidic residues" evidence="1">
    <location>
        <begin position="146"/>
        <end position="168"/>
    </location>
</feature>
<organism evidence="2 3">
    <name type="scientific">Thalassiosira oceanica</name>
    <name type="common">Marine diatom</name>
    <dbReference type="NCBI Taxonomy" id="159749"/>
    <lineage>
        <taxon>Eukaryota</taxon>
        <taxon>Sar</taxon>
        <taxon>Stramenopiles</taxon>
        <taxon>Ochrophyta</taxon>
        <taxon>Bacillariophyta</taxon>
        <taxon>Coscinodiscophyceae</taxon>
        <taxon>Thalassiosirophycidae</taxon>
        <taxon>Thalassiosirales</taxon>
        <taxon>Thalassiosiraceae</taxon>
        <taxon>Thalassiosira</taxon>
    </lineage>
</organism>
<protein>
    <submittedName>
        <fullName evidence="2">Uncharacterized protein</fullName>
    </submittedName>
</protein>
<evidence type="ECO:0000313" key="3">
    <source>
        <dbReference type="Proteomes" id="UP000266841"/>
    </source>
</evidence>
<evidence type="ECO:0000256" key="1">
    <source>
        <dbReference type="SAM" id="MobiDB-lite"/>
    </source>
</evidence>
<keyword evidence="3" id="KW-1185">Reference proteome</keyword>
<dbReference type="AlphaFoldDB" id="K0TAV7"/>
<dbReference type="EMBL" id="AGNL01003864">
    <property type="protein sequence ID" value="EJK74209.1"/>
    <property type="molecule type" value="Genomic_DNA"/>
</dbReference>
<comment type="caution">
    <text evidence="2">The sequence shown here is derived from an EMBL/GenBank/DDBJ whole genome shotgun (WGS) entry which is preliminary data.</text>
</comment>
<evidence type="ECO:0000313" key="2">
    <source>
        <dbReference type="EMBL" id="EJK74209.1"/>
    </source>
</evidence>